<keyword evidence="9" id="KW-0256">Endoplasmic reticulum</keyword>
<dbReference type="GO" id="GO:0003882">
    <property type="term" value="F:CDP-diacylglycerol-serine O-phosphatidyltransferase activity"/>
    <property type="evidence" value="ECO:0007669"/>
    <property type="project" value="UniProtKB-EC"/>
</dbReference>
<dbReference type="InterPro" id="IPR000462">
    <property type="entry name" value="CDP-OH_P_trans"/>
</dbReference>
<dbReference type="OrthoDB" id="448573at2759"/>
<evidence type="ECO:0000256" key="11">
    <source>
        <dbReference type="ARBA" id="ARBA00023098"/>
    </source>
</evidence>
<dbReference type="FunFam" id="1.20.120.1760:FF:000022">
    <property type="entry name" value="CDP-diacylglycerol--serine O-phosphatidyltransferase"/>
    <property type="match status" value="1"/>
</dbReference>
<dbReference type="GO" id="GO:0006659">
    <property type="term" value="P:phosphatidylserine biosynthetic process"/>
    <property type="evidence" value="ECO:0007669"/>
    <property type="project" value="UniProtKB-ARBA"/>
</dbReference>
<comment type="caution">
    <text evidence="19">The sequence shown here is derived from an EMBL/GenBank/DDBJ whole genome shotgun (WGS) entry which is preliminary data.</text>
</comment>
<evidence type="ECO:0000256" key="1">
    <source>
        <dbReference type="ARBA" id="ARBA00000287"/>
    </source>
</evidence>
<evidence type="ECO:0000256" key="16">
    <source>
        <dbReference type="ARBA" id="ARBA00060701"/>
    </source>
</evidence>
<keyword evidence="8" id="KW-0812">Transmembrane</keyword>
<dbReference type="InterPro" id="IPR043130">
    <property type="entry name" value="CDP-OH_PTrfase_TM_dom"/>
</dbReference>
<evidence type="ECO:0000256" key="15">
    <source>
        <dbReference type="ARBA" id="ARBA00032361"/>
    </source>
</evidence>
<comment type="pathway">
    <text evidence="3">Lipid metabolism.</text>
</comment>
<evidence type="ECO:0000256" key="12">
    <source>
        <dbReference type="ARBA" id="ARBA00023136"/>
    </source>
</evidence>
<evidence type="ECO:0000256" key="13">
    <source>
        <dbReference type="ARBA" id="ARBA00023209"/>
    </source>
</evidence>
<evidence type="ECO:0000313" key="19">
    <source>
        <dbReference type="EMBL" id="MBW0466388.1"/>
    </source>
</evidence>
<keyword evidence="6" id="KW-0444">Lipid biosynthesis</keyword>
<keyword evidence="20" id="KW-1185">Reference proteome</keyword>
<dbReference type="Gene3D" id="1.20.120.1760">
    <property type="match status" value="1"/>
</dbReference>
<comment type="catalytic activity">
    <reaction evidence="1">
        <text>a CDP-1,2-diacyl-sn-glycerol + L-serine = a 1,2-diacyl-sn-glycero-3-phospho-L-serine + CMP + H(+)</text>
        <dbReference type="Rhea" id="RHEA:16913"/>
        <dbReference type="ChEBI" id="CHEBI:15378"/>
        <dbReference type="ChEBI" id="CHEBI:33384"/>
        <dbReference type="ChEBI" id="CHEBI:57262"/>
        <dbReference type="ChEBI" id="CHEBI:58332"/>
        <dbReference type="ChEBI" id="CHEBI:60377"/>
        <dbReference type="EC" id="2.7.8.8"/>
    </reaction>
</comment>
<evidence type="ECO:0000313" key="20">
    <source>
        <dbReference type="Proteomes" id="UP000765509"/>
    </source>
</evidence>
<comment type="similarity">
    <text evidence="17">Belongs to the CDP-alcohol phosphatidyltransferase class-I family.</text>
</comment>
<feature type="region of interest" description="Disordered" evidence="18">
    <location>
        <begin position="24"/>
        <end position="56"/>
    </location>
</feature>
<dbReference type="InterPro" id="IPR048254">
    <property type="entry name" value="CDP_ALCOHOL_P_TRANSF_CS"/>
</dbReference>
<evidence type="ECO:0000256" key="14">
    <source>
        <dbReference type="ARBA" id="ARBA00023264"/>
    </source>
</evidence>
<dbReference type="PROSITE" id="PS00379">
    <property type="entry name" value="CDP_ALCOHOL_P_TRANSF"/>
    <property type="match status" value="1"/>
</dbReference>
<sequence length="350" mass="38580">MEPTSSFHPSIGLFLGSFSVDSMPGTSPEITTPASAPGQTAPLSAKTTPVDPTSTVNPVVITSSRRESIAHRFPTSISNHLNRVDHSLHPDLIKSELDPSTVALRQFVNDDRHFSLIRNLRLADLITILNGVCGSLSIFSSCSFLLTLDLKYLQRACLFPVLSLGFDFMDGKVARFRNESSVLGQELDSLADLISFGIAPALIGFAIGLRHPFDVALLTLFVCAGLTRLARFNSTASFHQHHSSHLLNSKSQAFEGFPIPTSLWLVAIMYESVRRAAIELPLMNQIILDQLLTQVDQPNVIWLRQIQKNGNRLTGGLIENSWGFKAHWMSLAFGTWAFLMLSKSLRVPKI</sequence>
<dbReference type="GO" id="GO:0005789">
    <property type="term" value="C:endoplasmic reticulum membrane"/>
    <property type="evidence" value="ECO:0007669"/>
    <property type="project" value="UniProtKB-SubCell"/>
</dbReference>
<keyword evidence="11" id="KW-0443">Lipid metabolism</keyword>
<accession>A0A9Q3GG82</accession>
<dbReference type="AlphaFoldDB" id="A0A9Q3GG82"/>
<evidence type="ECO:0000256" key="8">
    <source>
        <dbReference type="ARBA" id="ARBA00022692"/>
    </source>
</evidence>
<proteinExistence type="inferred from homology"/>
<evidence type="ECO:0000256" key="3">
    <source>
        <dbReference type="ARBA" id="ARBA00005189"/>
    </source>
</evidence>
<evidence type="ECO:0000256" key="10">
    <source>
        <dbReference type="ARBA" id="ARBA00022989"/>
    </source>
</evidence>
<evidence type="ECO:0000256" key="18">
    <source>
        <dbReference type="SAM" id="MobiDB-lite"/>
    </source>
</evidence>
<reference evidence="19" key="1">
    <citation type="submission" date="2021-03" db="EMBL/GenBank/DDBJ databases">
        <title>Draft genome sequence of rust myrtle Austropuccinia psidii MF-1, a brazilian biotype.</title>
        <authorList>
            <person name="Quecine M.C."/>
            <person name="Pachon D.M.R."/>
            <person name="Bonatelli M.L."/>
            <person name="Correr F.H."/>
            <person name="Franceschini L.M."/>
            <person name="Leite T.F."/>
            <person name="Margarido G.R.A."/>
            <person name="Almeida C.A."/>
            <person name="Ferrarezi J.A."/>
            <person name="Labate C.A."/>
        </authorList>
    </citation>
    <scope>NUCLEOTIDE SEQUENCE</scope>
    <source>
        <strain evidence="19">MF-1</strain>
    </source>
</reference>
<name>A0A9Q3GG82_9BASI</name>
<evidence type="ECO:0000256" key="6">
    <source>
        <dbReference type="ARBA" id="ARBA00022516"/>
    </source>
</evidence>
<dbReference type="Pfam" id="PF01066">
    <property type="entry name" value="CDP-OH_P_transf"/>
    <property type="match status" value="1"/>
</dbReference>
<gene>
    <name evidence="19" type="ORF">O181_006103</name>
</gene>
<dbReference type="EMBL" id="AVOT02001287">
    <property type="protein sequence ID" value="MBW0466388.1"/>
    <property type="molecule type" value="Genomic_DNA"/>
</dbReference>
<evidence type="ECO:0000256" key="2">
    <source>
        <dbReference type="ARBA" id="ARBA00004477"/>
    </source>
</evidence>
<comment type="subcellular location">
    <subcellularLocation>
        <location evidence="2">Endoplasmic reticulum membrane</location>
        <topology evidence="2">Multi-pass membrane protein</topology>
    </subcellularLocation>
</comment>
<dbReference type="PANTHER" id="PTHR14269">
    <property type="entry name" value="CDP-DIACYLGLYCEROL--GLYCEROL-3-PHOSPHATE 3-PHOSPHATIDYLTRANSFERASE-RELATED"/>
    <property type="match status" value="1"/>
</dbReference>
<evidence type="ECO:0000256" key="5">
    <source>
        <dbReference type="ARBA" id="ARBA00017171"/>
    </source>
</evidence>
<dbReference type="PANTHER" id="PTHR14269:SF61">
    <property type="entry name" value="CDP-DIACYLGLYCEROL--SERINE O-PHOSPHATIDYLTRANSFERASE"/>
    <property type="match status" value="1"/>
</dbReference>
<protein>
    <recommendedName>
        <fullName evidence="5">CDP-diacylglycerol--serine O-phosphatidyltransferase</fullName>
        <ecNumber evidence="4">2.7.8.8</ecNumber>
    </recommendedName>
    <alternativeName>
        <fullName evidence="15">Phosphatidylserine synthase</fullName>
    </alternativeName>
</protein>
<dbReference type="InterPro" id="IPR050324">
    <property type="entry name" value="CDP-alcohol_PTase-I"/>
</dbReference>
<evidence type="ECO:0000256" key="4">
    <source>
        <dbReference type="ARBA" id="ARBA00013174"/>
    </source>
</evidence>
<keyword evidence="10" id="KW-1133">Transmembrane helix</keyword>
<keyword evidence="12" id="KW-0472">Membrane</keyword>
<keyword evidence="7 17" id="KW-0808">Transferase</keyword>
<evidence type="ECO:0000256" key="9">
    <source>
        <dbReference type="ARBA" id="ARBA00022824"/>
    </source>
</evidence>
<dbReference type="EC" id="2.7.8.8" evidence="4"/>
<keyword evidence="13" id="KW-0594">Phospholipid biosynthesis</keyword>
<comment type="pathway">
    <text evidence="16">Phospholipid metabolism; phosphatidylethanolamine biosynthesis; phosphatidylethanolamine from CDP-diacylglycerol: step 1/2.</text>
</comment>
<dbReference type="Proteomes" id="UP000765509">
    <property type="component" value="Unassembled WGS sequence"/>
</dbReference>
<keyword evidence="14" id="KW-1208">Phospholipid metabolism</keyword>
<evidence type="ECO:0000256" key="7">
    <source>
        <dbReference type="ARBA" id="ARBA00022679"/>
    </source>
</evidence>
<evidence type="ECO:0000256" key="17">
    <source>
        <dbReference type="RuleBase" id="RU003750"/>
    </source>
</evidence>
<organism evidence="19 20">
    <name type="scientific">Austropuccinia psidii MF-1</name>
    <dbReference type="NCBI Taxonomy" id="1389203"/>
    <lineage>
        <taxon>Eukaryota</taxon>
        <taxon>Fungi</taxon>
        <taxon>Dikarya</taxon>
        <taxon>Basidiomycota</taxon>
        <taxon>Pucciniomycotina</taxon>
        <taxon>Pucciniomycetes</taxon>
        <taxon>Pucciniales</taxon>
        <taxon>Sphaerophragmiaceae</taxon>
        <taxon>Austropuccinia</taxon>
    </lineage>
</organism>